<evidence type="ECO:0000313" key="3">
    <source>
        <dbReference type="Proteomes" id="UP000218113"/>
    </source>
</evidence>
<protein>
    <submittedName>
        <fullName evidence="2">Uncharacterized protein</fullName>
    </submittedName>
</protein>
<evidence type="ECO:0000313" key="2">
    <source>
        <dbReference type="EMBL" id="PCI29184.1"/>
    </source>
</evidence>
<gene>
    <name evidence="2" type="ORF">COB67_04625</name>
</gene>
<organism evidence="2 3">
    <name type="scientific">SAR324 cluster bacterium</name>
    <dbReference type="NCBI Taxonomy" id="2024889"/>
    <lineage>
        <taxon>Bacteria</taxon>
        <taxon>Deltaproteobacteria</taxon>
        <taxon>SAR324 cluster</taxon>
    </lineage>
</organism>
<name>A0A2A4T737_9DELT</name>
<dbReference type="AlphaFoldDB" id="A0A2A4T737"/>
<dbReference type="EMBL" id="NVSR01000018">
    <property type="protein sequence ID" value="PCI29184.1"/>
    <property type="molecule type" value="Genomic_DNA"/>
</dbReference>
<comment type="caution">
    <text evidence="2">The sequence shown here is derived from an EMBL/GenBank/DDBJ whole genome shotgun (WGS) entry which is preliminary data.</text>
</comment>
<evidence type="ECO:0000256" key="1">
    <source>
        <dbReference type="SAM" id="MobiDB-lite"/>
    </source>
</evidence>
<sequence length="62" mass="7084">MYTIHCFRCEKDTSAESIVEIIQEHTDVAGRYLCSHCGSSHTSVRPVEKTSKANKEEVQKRE</sequence>
<dbReference type="Proteomes" id="UP000218113">
    <property type="component" value="Unassembled WGS sequence"/>
</dbReference>
<accession>A0A2A4T737</accession>
<proteinExistence type="predicted"/>
<reference evidence="3" key="1">
    <citation type="submission" date="2017-08" db="EMBL/GenBank/DDBJ databases">
        <title>A dynamic microbial community with high functional redundancy inhabits the cold, oxic subseafloor aquifer.</title>
        <authorList>
            <person name="Tully B.J."/>
            <person name="Wheat C.G."/>
            <person name="Glazer B.T."/>
            <person name="Huber J.A."/>
        </authorList>
    </citation>
    <scope>NUCLEOTIDE SEQUENCE [LARGE SCALE GENOMIC DNA]</scope>
</reference>
<feature type="compositionally biased region" description="Basic and acidic residues" evidence="1">
    <location>
        <begin position="46"/>
        <end position="62"/>
    </location>
</feature>
<feature type="region of interest" description="Disordered" evidence="1">
    <location>
        <begin position="38"/>
        <end position="62"/>
    </location>
</feature>